<dbReference type="InterPro" id="IPR042307">
    <property type="entry name" value="Reeler_sf"/>
</dbReference>
<keyword evidence="6" id="KW-1185">Reference proteome</keyword>
<dbReference type="InterPro" id="IPR038678">
    <property type="entry name" value="Spondin_N_sf"/>
</dbReference>
<sequence length="575" mass="64571">MTKAVDVYPLATQCAGWRGRRHAPEEMNICFTGSYNGGALRLQSWRQFPRSRRCLACARARRPFRTLSDTKSIERRSSFDTESMLLDDTVIEDDLALLRVENDLLKELNSELKEKIICCCQLLGDIAVPIKKLQTNKSGDVTIKCKNKEDVERTTAMLRNKLINDYQVEVQTLKAPRMRILDVQNDMNLESLTEDIKNRNPVMLNESAPSALLSHAVRQSPPDSVELIGAYAVARMQRAVLTVCACAVWLCVSGERACELSPEGVEAAPKSPGDNHYRLVVNGDIERYLPEQRYVVTLVGARTHDVVQQFTKFKVTLEPLDPATERTPRRQGQFQLFADTLTVFHEECMNTVTQADDLPKTEVQVMWKAPPAGSGCVLIKAMIMESPERWFAEDGQLTRRVCEDTSASAPGCCACDDARYKMVFEGLWSAQTHPKDFPVNTLWLTHFSDVIGATHSRNFSFWGEGQIATDGFRFTSDIYQAAIFRDLGLFLAMASMLRAGIRSPSLKGVCHKISTEAGKRRLCTSCYGRFYSFYLCTLRWTKPWKGQVPSVALDAEVASDAVCFHTAARDGERSL</sequence>
<dbReference type="EMBL" id="BGZK01000640">
    <property type="protein sequence ID" value="GBP54115.1"/>
    <property type="molecule type" value="Genomic_DNA"/>
</dbReference>
<evidence type="ECO:0000313" key="6">
    <source>
        <dbReference type="Proteomes" id="UP000299102"/>
    </source>
</evidence>
<evidence type="ECO:0000256" key="2">
    <source>
        <dbReference type="ARBA" id="ARBA00023157"/>
    </source>
</evidence>
<protein>
    <submittedName>
        <fullName evidence="5">Spondin-1</fullName>
    </submittedName>
</protein>
<reference evidence="5 6" key="1">
    <citation type="journal article" date="2019" name="Commun. Biol.">
        <title>The bagworm genome reveals a unique fibroin gene that provides high tensile strength.</title>
        <authorList>
            <person name="Kono N."/>
            <person name="Nakamura H."/>
            <person name="Ohtoshi R."/>
            <person name="Tomita M."/>
            <person name="Numata K."/>
            <person name="Arakawa K."/>
        </authorList>
    </citation>
    <scope>NUCLEOTIDE SEQUENCE [LARGE SCALE GENOMIC DNA]</scope>
</reference>
<dbReference type="PROSITE" id="PS51020">
    <property type="entry name" value="SPONDIN"/>
    <property type="match status" value="1"/>
</dbReference>
<dbReference type="Pfam" id="PF06468">
    <property type="entry name" value="Spond_N"/>
    <property type="match status" value="1"/>
</dbReference>
<dbReference type="Gene3D" id="2.60.40.2130">
    <property type="entry name" value="F-spondin domain"/>
    <property type="match status" value="1"/>
</dbReference>
<dbReference type="Proteomes" id="UP000299102">
    <property type="component" value="Unassembled WGS sequence"/>
</dbReference>
<feature type="domain" description="Spondin" evidence="4">
    <location>
        <begin position="408"/>
        <end position="575"/>
    </location>
</feature>
<evidence type="ECO:0000313" key="5">
    <source>
        <dbReference type="EMBL" id="GBP54115.1"/>
    </source>
</evidence>
<keyword evidence="1" id="KW-0677">Repeat</keyword>
<dbReference type="InterPro" id="IPR002861">
    <property type="entry name" value="Reeler_dom"/>
</dbReference>
<keyword evidence="2" id="KW-1015">Disulfide bond</keyword>
<dbReference type="OrthoDB" id="347314at2759"/>
<dbReference type="PANTHER" id="PTHR11311:SF23">
    <property type="entry name" value="SPONDIN-1"/>
    <property type="match status" value="1"/>
</dbReference>
<evidence type="ECO:0000259" key="3">
    <source>
        <dbReference type="PROSITE" id="PS51019"/>
    </source>
</evidence>
<name>A0A4C1WVN0_EUMVA</name>
<organism evidence="5 6">
    <name type="scientific">Eumeta variegata</name>
    <name type="common">Bagworm moth</name>
    <name type="synonym">Eumeta japonica</name>
    <dbReference type="NCBI Taxonomy" id="151549"/>
    <lineage>
        <taxon>Eukaryota</taxon>
        <taxon>Metazoa</taxon>
        <taxon>Ecdysozoa</taxon>
        <taxon>Arthropoda</taxon>
        <taxon>Hexapoda</taxon>
        <taxon>Insecta</taxon>
        <taxon>Pterygota</taxon>
        <taxon>Neoptera</taxon>
        <taxon>Endopterygota</taxon>
        <taxon>Lepidoptera</taxon>
        <taxon>Glossata</taxon>
        <taxon>Ditrysia</taxon>
        <taxon>Tineoidea</taxon>
        <taxon>Psychidae</taxon>
        <taxon>Oiketicinae</taxon>
        <taxon>Eumeta</taxon>
    </lineage>
</organism>
<dbReference type="GO" id="GO:0031012">
    <property type="term" value="C:extracellular matrix"/>
    <property type="evidence" value="ECO:0007669"/>
    <property type="project" value="TreeGrafter"/>
</dbReference>
<dbReference type="PROSITE" id="PS51019">
    <property type="entry name" value="REELIN"/>
    <property type="match status" value="1"/>
</dbReference>
<evidence type="ECO:0000256" key="1">
    <source>
        <dbReference type="ARBA" id="ARBA00022737"/>
    </source>
</evidence>
<dbReference type="InterPro" id="IPR051418">
    <property type="entry name" value="Spondin/Thrombospondin_T1"/>
</dbReference>
<dbReference type="GO" id="GO:0007155">
    <property type="term" value="P:cell adhesion"/>
    <property type="evidence" value="ECO:0007669"/>
    <property type="project" value="TreeGrafter"/>
</dbReference>
<comment type="caution">
    <text evidence="5">The sequence shown here is derived from an EMBL/GenBank/DDBJ whole genome shotgun (WGS) entry which is preliminary data.</text>
</comment>
<proteinExistence type="predicted"/>
<evidence type="ECO:0000259" key="4">
    <source>
        <dbReference type="PROSITE" id="PS51020"/>
    </source>
</evidence>
<dbReference type="PANTHER" id="PTHR11311">
    <property type="entry name" value="SPONDIN"/>
    <property type="match status" value="1"/>
</dbReference>
<gene>
    <name evidence="5" type="primary">SPON1</name>
    <name evidence="5" type="ORF">EVAR_46480_1</name>
</gene>
<dbReference type="STRING" id="151549.A0A4C1WVN0"/>
<dbReference type="CDD" id="cd08544">
    <property type="entry name" value="Reeler"/>
    <property type="match status" value="1"/>
</dbReference>
<dbReference type="InterPro" id="IPR009465">
    <property type="entry name" value="Spondin_N"/>
</dbReference>
<dbReference type="AlphaFoldDB" id="A0A4C1WVN0"/>
<dbReference type="Pfam" id="PF02014">
    <property type="entry name" value="Reeler"/>
    <property type="match status" value="1"/>
</dbReference>
<dbReference type="Gene3D" id="2.60.40.4060">
    <property type="entry name" value="Reeler domain"/>
    <property type="match status" value="1"/>
</dbReference>
<feature type="domain" description="Reelin" evidence="3">
    <location>
        <begin position="243"/>
        <end position="414"/>
    </location>
</feature>
<accession>A0A4C1WVN0</accession>